<evidence type="ECO:0000259" key="1">
    <source>
        <dbReference type="PROSITE" id="PS50943"/>
    </source>
</evidence>
<dbReference type="RefSeq" id="WP_154619971.1">
    <property type="nucleotide sequence ID" value="NZ_VUNL01000003.1"/>
</dbReference>
<dbReference type="EMBL" id="VUNL01000003">
    <property type="protein sequence ID" value="MSV24197.1"/>
    <property type="molecule type" value="Genomic_DNA"/>
</dbReference>
<gene>
    <name evidence="2" type="ORF">FYJ78_03150</name>
</gene>
<dbReference type="SUPFAM" id="SSF47413">
    <property type="entry name" value="lambda repressor-like DNA-binding domains"/>
    <property type="match status" value="1"/>
</dbReference>
<feature type="domain" description="HTH cro/C1-type" evidence="1">
    <location>
        <begin position="6"/>
        <end position="60"/>
    </location>
</feature>
<dbReference type="GO" id="GO:0003677">
    <property type="term" value="F:DNA binding"/>
    <property type="evidence" value="ECO:0007669"/>
    <property type="project" value="InterPro"/>
</dbReference>
<comment type="caution">
    <text evidence="2">The sequence shown here is derived from an EMBL/GenBank/DDBJ whole genome shotgun (WGS) entry which is preliminary data.</text>
</comment>
<evidence type="ECO:0000313" key="3">
    <source>
        <dbReference type="Proteomes" id="UP000430222"/>
    </source>
</evidence>
<dbReference type="Gene3D" id="1.10.260.40">
    <property type="entry name" value="lambda repressor-like DNA-binding domains"/>
    <property type="match status" value="1"/>
</dbReference>
<dbReference type="SMART" id="SM00530">
    <property type="entry name" value="HTH_XRE"/>
    <property type="match status" value="1"/>
</dbReference>
<dbReference type="PROSITE" id="PS50943">
    <property type="entry name" value="HTH_CROC1"/>
    <property type="match status" value="1"/>
</dbReference>
<reference evidence="2 3" key="1">
    <citation type="submission" date="2019-08" db="EMBL/GenBank/DDBJ databases">
        <title>In-depth cultivation of the pig gut microbiome towards novel bacterial diversity and tailored functional studies.</title>
        <authorList>
            <person name="Wylensek D."/>
            <person name="Hitch T.C.A."/>
            <person name="Clavel T."/>
        </authorList>
    </citation>
    <scope>NUCLEOTIDE SEQUENCE [LARGE SCALE GENOMIC DNA]</scope>
    <source>
        <strain evidence="3">WCA-380-WT-3B3</strain>
    </source>
</reference>
<proteinExistence type="predicted"/>
<protein>
    <submittedName>
        <fullName evidence="2">Helix-turn-helix transcriptional regulator</fullName>
    </submittedName>
</protein>
<name>A0A6I2USI6_9FIRM</name>
<dbReference type="AlphaFoldDB" id="A0A6I2USI6"/>
<sequence length="64" mass="7353">MIQISLKAARVNAGLTLLEAAKKLGIGKDRLIRWEKNPSRVLPCYQRIISDVYQMPIDYIYFGI</sequence>
<evidence type="ECO:0000313" key="2">
    <source>
        <dbReference type="EMBL" id="MSV24197.1"/>
    </source>
</evidence>
<dbReference type="Proteomes" id="UP000430222">
    <property type="component" value="Unassembled WGS sequence"/>
</dbReference>
<keyword evidence="3" id="KW-1185">Reference proteome</keyword>
<dbReference type="InterPro" id="IPR001387">
    <property type="entry name" value="Cro/C1-type_HTH"/>
</dbReference>
<dbReference type="CDD" id="cd00093">
    <property type="entry name" value="HTH_XRE"/>
    <property type="match status" value="1"/>
</dbReference>
<organism evidence="2 3">
    <name type="scientific">Selenomonas montiformis</name>
    <dbReference type="NCBI Taxonomy" id="2652285"/>
    <lineage>
        <taxon>Bacteria</taxon>
        <taxon>Bacillati</taxon>
        <taxon>Bacillota</taxon>
        <taxon>Negativicutes</taxon>
        <taxon>Selenomonadales</taxon>
        <taxon>Selenomonadaceae</taxon>
        <taxon>Selenomonas</taxon>
    </lineage>
</organism>
<dbReference type="InterPro" id="IPR010982">
    <property type="entry name" value="Lambda_DNA-bd_dom_sf"/>
</dbReference>
<accession>A0A6I2USI6</accession>
<dbReference type="Pfam" id="PF01381">
    <property type="entry name" value="HTH_3"/>
    <property type="match status" value="1"/>
</dbReference>